<reference evidence="1" key="1">
    <citation type="journal article" date="2014" name="Int. J. Syst. Evol. Microbiol.">
        <title>Complete genome sequence of Corynebacterium casei LMG S-19264T (=DSM 44701T), isolated from a smear-ripened cheese.</title>
        <authorList>
            <consortium name="US DOE Joint Genome Institute (JGI-PGF)"/>
            <person name="Walter F."/>
            <person name="Albersmeier A."/>
            <person name="Kalinowski J."/>
            <person name="Ruckert C."/>
        </authorList>
    </citation>
    <scope>NUCLEOTIDE SEQUENCE</scope>
    <source>
        <strain evidence="1">JCM 15325</strain>
    </source>
</reference>
<protein>
    <submittedName>
        <fullName evidence="1">Uncharacterized protein</fullName>
    </submittedName>
</protein>
<name>A0A917W3Z2_9BACL</name>
<dbReference type="RefSeq" id="WP_188805160.1">
    <property type="nucleotide sequence ID" value="NZ_BMOK01000022.1"/>
</dbReference>
<comment type="caution">
    <text evidence="1">The sequence shown here is derived from an EMBL/GenBank/DDBJ whole genome shotgun (WGS) entry which is preliminary data.</text>
</comment>
<sequence length="54" mass="6160">MKVGIKEAIVTCSTDNISSKKIIEKNNGELLGIIFDEKENENLYKYRIVLSNDK</sequence>
<dbReference type="AlphaFoldDB" id="A0A917W3Z2"/>
<dbReference type="Proteomes" id="UP000654670">
    <property type="component" value="Unassembled WGS sequence"/>
</dbReference>
<organism evidence="1 2">
    <name type="scientific">Sporolactobacillus putidus</name>
    <dbReference type="NCBI Taxonomy" id="492735"/>
    <lineage>
        <taxon>Bacteria</taxon>
        <taxon>Bacillati</taxon>
        <taxon>Bacillota</taxon>
        <taxon>Bacilli</taxon>
        <taxon>Bacillales</taxon>
        <taxon>Sporolactobacillaceae</taxon>
        <taxon>Sporolactobacillus</taxon>
    </lineage>
</organism>
<proteinExistence type="predicted"/>
<accession>A0A917W3Z2</accession>
<reference evidence="1" key="2">
    <citation type="submission" date="2020-09" db="EMBL/GenBank/DDBJ databases">
        <authorList>
            <person name="Sun Q."/>
            <person name="Ohkuma M."/>
        </authorList>
    </citation>
    <scope>NUCLEOTIDE SEQUENCE</scope>
    <source>
        <strain evidence="1">JCM 15325</strain>
    </source>
</reference>
<gene>
    <name evidence="1" type="ORF">GCM10007968_31760</name>
</gene>
<dbReference type="EMBL" id="BMOK01000022">
    <property type="protein sequence ID" value="GGL65400.1"/>
    <property type="molecule type" value="Genomic_DNA"/>
</dbReference>
<evidence type="ECO:0000313" key="2">
    <source>
        <dbReference type="Proteomes" id="UP000654670"/>
    </source>
</evidence>
<keyword evidence="2" id="KW-1185">Reference proteome</keyword>
<evidence type="ECO:0000313" key="1">
    <source>
        <dbReference type="EMBL" id="GGL65400.1"/>
    </source>
</evidence>